<dbReference type="AlphaFoldDB" id="A0A5A7SNF9"/>
<accession>A0A5A7SNF9</accession>
<gene>
    <name evidence="1" type="ORF">E6C27_scaffold34G003170</name>
</gene>
<name>A0A5A7SNF9_CUCMM</name>
<protein>
    <submittedName>
        <fullName evidence="1">Ty3-gypsy retrotransposon protein</fullName>
    </submittedName>
</protein>
<comment type="caution">
    <text evidence="1">The sequence shown here is derived from an EMBL/GenBank/DDBJ whole genome shotgun (WGS) entry which is preliminary data.</text>
</comment>
<proteinExistence type="predicted"/>
<reference evidence="1 2" key="1">
    <citation type="submission" date="2019-08" db="EMBL/GenBank/DDBJ databases">
        <title>Draft genome sequences of two oriental melons (Cucumis melo L. var makuwa).</title>
        <authorList>
            <person name="Kwon S.-Y."/>
        </authorList>
    </citation>
    <scope>NUCLEOTIDE SEQUENCE [LARGE SCALE GENOMIC DNA]</scope>
    <source>
        <strain evidence="2">cv. SW 3</strain>
        <tissue evidence="1">Leaf</tissue>
    </source>
</reference>
<evidence type="ECO:0000313" key="1">
    <source>
        <dbReference type="EMBL" id="KAA0025995.1"/>
    </source>
</evidence>
<sequence>MESPKAKIVIKENPLYDNFDFTYSKSKREAHPDVMFVMMDNVMVEGAIAEMERKINLLIKVVKERDHKIAAFKKQM</sequence>
<organism evidence="1 2">
    <name type="scientific">Cucumis melo var. makuwa</name>
    <name type="common">Oriental melon</name>
    <dbReference type="NCBI Taxonomy" id="1194695"/>
    <lineage>
        <taxon>Eukaryota</taxon>
        <taxon>Viridiplantae</taxon>
        <taxon>Streptophyta</taxon>
        <taxon>Embryophyta</taxon>
        <taxon>Tracheophyta</taxon>
        <taxon>Spermatophyta</taxon>
        <taxon>Magnoliopsida</taxon>
        <taxon>eudicotyledons</taxon>
        <taxon>Gunneridae</taxon>
        <taxon>Pentapetalae</taxon>
        <taxon>rosids</taxon>
        <taxon>fabids</taxon>
        <taxon>Cucurbitales</taxon>
        <taxon>Cucurbitaceae</taxon>
        <taxon>Benincaseae</taxon>
        <taxon>Cucumis</taxon>
    </lineage>
</organism>
<dbReference type="Proteomes" id="UP000321393">
    <property type="component" value="Unassembled WGS sequence"/>
</dbReference>
<evidence type="ECO:0000313" key="2">
    <source>
        <dbReference type="Proteomes" id="UP000321393"/>
    </source>
</evidence>
<dbReference type="EMBL" id="SSTE01023063">
    <property type="protein sequence ID" value="KAA0025995.1"/>
    <property type="molecule type" value="Genomic_DNA"/>
</dbReference>